<evidence type="ECO:0000313" key="6">
    <source>
        <dbReference type="Proteomes" id="UP000601223"/>
    </source>
</evidence>
<dbReference type="PANTHER" id="PTHR33705:SF2">
    <property type="entry name" value="PHOSPHOCARRIER PROTEIN NPR"/>
    <property type="match status" value="1"/>
</dbReference>
<proteinExistence type="predicted"/>
<keyword evidence="6" id="KW-1185">Reference proteome</keyword>
<dbReference type="PANTHER" id="PTHR33705">
    <property type="entry name" value="PHOSPHOCARRIER PROTEIN HPR"/>
    <property type="match status" value="1"/>
</dbReference>
<comment type="subcellular location">
    <subcellularLocation>
        <location evidence="1">Cytoplasm</location>
    </subcellularLocation>
</comment>
<dbReference type="GO" id="GO:0009401">
    <property type="term" value="P:phosphoenolpyruvate-dependent sugar phosphotransferase system"/>
    <property type="evidence" value="ECO:0007669"/>
    <property type="project" value="UniProtKB-KW"/>
</dbReference>
<dbReference type="InterPro" id="IPR035895">
    <property type="entry name" value="HPr-like_sf"/>
</dbReference>
<sequence>MPESSEDVLLPAHLHARPAGQVVVTAAKFASTVEIVYGDRTASARGVLALLALGATAGQTVTVRATGPDAESAASAVATALREGEGRAPS</sequence>
<dbReference type="Pfam" id="PF00381">
    <property type="entry name" value="PTS-HPr"/>
    <property type="match status" value="1"/>
</dbReference>
<comment type="caution">
    <text evidence="5">The sequence shown here is derived from an EMBL/GenBank/DDBJ whole genome shotgun (WGS) entry which is preliminary data.</text>
</comment>
<evidence type="ECO:0000259" key="4">
    <source>
        <dbReference type="PROSITE" id="PS51350"/>
    </source>
</evidence>
<protein>
    <recommendedName>
        <fullName evidence="4">HPr domain-containing protein</fullName>
    </recommendedName>
</protein>
<dbReference type="EMBL" id="BONF01000060">
    <property type="protein sequence ID" value="GIF86159.1"/>
    <property type="molecule type" value="Genomic_DNA"/>
</dbReference>
<dbReference type="InterPro" id="IPR000032">
    <property type="entry name" value="HPr-like"/>
</dbReference>
<organism evidence="5 6">
    <name type="scientific">Catellatospora bangladeshensis</name>
    <dbReference type="NCBI Taxonomy" id="310355"/>
    <lineage>
        <taxon>Bacteria</taxon>
        <taxon>Bacillati</taxon>
        <taxon>Actinomycetota</taxon>
        <taxon>Actinomycetes</taxon>
        <taxon>Micromonosporales</taxon>
        <taxon>Micromonosporaceae</taxon>
        <taxon>Catellatospora</taxon>
    </lineage>
</organism>
<dbReference type="Gene3D" id="3.30.1340.10">
    <property type="entry name" value="HPr-like"/>
    <property type="match status" value="1"/>
</dbReference>
<feature type="domain" description="HPr" evidence="4">
    <location>
        <begin position="1"/>
        <end position="88"/>
    </location>
</feature>
<reference evidence="5 6" key="1">
    <citation type="submission" date="2021-01" db="EMBL/GenBank/DDBJ databases">
        <title>Whole genome shotgun sequence of Catellatospora bangladeshensis NBRC 107357.</title>
        <authorList>
            <person name="Komaki H."/>
            <person name="Tamura T."/>
        </authorList>
    </citation>
    <scope>NUCLEOTIDE SEQUENCE [LARGE SCALE GENOMIC DNA]</scope>
    <source>
        <strain evidence="5 6">NBRC 107357</strain>
    </source>
</reference>
<dbReference type="NCBIfam" id="TIGR01003">
    <property type="entry name" value="PTS_HPr_family"/>
    <property type="match status" value="1"/>
</dbReference>
<evidence type="ECO:0000256" key="2">
    <source>
        <dbReference type="ARBA" id="ARBA00022490"/>
    </source>
</evidence>
<dbReference type="PROSITE" id="PS51350">
    <property type="entry name" value="PTS_HPR_DOM"/>
    <property type="match status" value="1"/>
</dbReference>
<dbReference type="AlphaFoldDB" id="A0A8J3JPH0"/>
<dbReference type="Proteomes" id="UP000601223">
    <property type="component" value="Unassembled WGS sequence"/>
</dbReference>
<accession>A0A8J3JPH0</accession>
<dbReference type="SUPFAM" id="SSF55594">
    <property type="entry name" value="HPr-like"/>
    <property type="match status" value="1"/>
</dbReference>
<dbReference type="CDD" id="cd00367">
    <property type="entry name" value="PTS-HPr_like"/>
    <property type="match status" value="1"/>
</dbReference>
<gene>
    <name evidence="5" type="ORF">Cba03nite_75080</name>
</gene>
<evidence type="ECO:0000256" key="1">
    <source>
        <dbReference type="ARBA" id="ARBA00004496"/>
    </source>
</evidence>
<name>A0A8J3JPH0_9ACTN</name>
<dbReference type="RefSeq" id="WP_203756956.1">
    <property type="nucleotide sequence ID" value="NZ_BONF01000060.1"/>
</dbReference>
<evidence type="ECO:0000313" key="5">
    <source>
        <dbReference type="EMBL" id="GIF86159.1"/>
    </source>
</evidence>
<dbReference type="PRINTS" id="PR00107">
    <property type="entry name" value="PHOSPHOCPHPR"/>
</dbReference>
<evidence type="ECO:0000256" key="3">
    <source>
        <dbReference type="ARBA" id="ARBA00022683"/>
    </source>
</evidence>
<keyword evidence="2" id="KW-0963">Cytoplasm</keyword>
<keyword evidence="3" id="KW-0598">Phosphotransferase system</keyword>
<dbReference type="GO" id="GO:0005737">
    <property type="term" value="C:cytoplasm"/>
    <property type="evidence" value="ECO:0007669"/>
    <property type="project" value="UniProtKB-SubCell"/>
</dbReference>
<dbReference type="InterPro" id="IPR050399">
    <property type="entry name" value="HPr"/>
</dbReference>